<protein>
    <submittedName>
        <fullName evidence="2">Uncharacterized protein</fullName>
    </submittedName>
</protein>
<feature type="region of interest" description="Disordered" evidence="1">
    <location>
        <begin position="1"/>
        <end position="27"/>
    </location>
</feature>
<dbReference type="Proteomes" id="UP000624709">
    <property type="component" value="Unassembled WGS sequence"/>
</dbReference>
<evidence type="ECO:0000313" key="3">
    <source>
        <dbReference type="Proteomes" id="UP000624709"/>
    </source>
</evidence>
<evidence type="ECO:0000256" key="1">
    <source>
        <dbReference type="SAM" id="MobiDB-lite"/>
    </source>
</evidence>
<keyword evidence="3" id="KW-1185">Reference proteome</keyword>
<comment type="caution">
    <text evidence="2">The sequence shown here is derived from an EMBL/GenBank/DDBJ whole genome shotgun (WGS) entry which is preliminary data.</text>
</comment>
<gene>
    <name evidence="2" type="ORF">Apa02nite_069260</name>
</gene>
<sequence>MGRPPHPRVRRTARTREAAARLTTPAGAQGCLNALKAPLSTSQRQCATHTQDPGHARPQRASRPRQCATYTQDPGNTWPLGDSRIRLVLRVASKLSRQP</sequence>
<feature type="region of interest" description="Disordered" evidence="1">
    <location>
        <begin position="40"/>
        <end position="76"/>
    </location>
</feature>
<feature type="compositionally biased region" description="Polar residues" evidence="1">
    <location>
        <begin position="40"/>
        <end position="51"/>
    </location>
</feature>
<proteinExistence type="predicted"/>
<evidence type="ECO:0000313" key="2">
    <source>
        <dbReference type="EMBL" id="GIE70818.1"/>
    </source>
</evidence>
<name>A0ABQ4BJH0_9ACTN</name>
<accession>A0ABQ4BJH0</accession>
<dbReference type="EMBL" id="BOMS01000110">
    <property type="protein sequence ID" value="GIE70818.1"/>
    <property type="molecule type" value="Genomic_DNA"/>
</dbReference>
<feature type="compositionally biased region" description="Basic residues" evidence="1">
    <location>
        <begin position="1"/>
        <end position="13"/>
    </location>
</feature>
<reference evidence="2 3" key="1">
    <citation type="submission" date="2021-01" db="EMBL/GenBank/DDBJ databases">
        <title>Whole genome shotgun sequence of Actinoplanes palleronii NBRC 14916.</title>
        <authorList>
            <person name="Komaki H."/>
            <person name="Tamura T."/>
        </authorList>
    </citation>
    <scope>NUCLEOTIDE SEQUENCE [LARGE SCALE GENOMIC DNA]</scope>
    <source>
        <strain evidence="2 3">NBRC 14916</strain>
    </source>
</reference>
<organism evidence="2 3">
    <name type="scientific">Actinoplanes palleronii</name>
    <dbReference type="NCBI Taxonomy" id="113570"/>
    <lineage>
        <taxon>Bacteria</taxon>
        <taxon>Bacillati</taxon>
        <taxon>Actinomycetota</taxon>
        <taxon>Actinomycetes</taxon>
        <taxon>Micromonosporales</taxon>
        <taxon>Micromonosporaceae</taxon>
        <taxon>Actinoplanes</taxon>
    </lineage>
</organism>